<evidence type="ECO:0000259" key="4">
    <source>
        <dbReference type="Pfam" id="PF00501"/>
    </source>
</evidence>
<dbReference type="STRING" id="471852.Tcur_3839"/>
<feature type="region of interest" description="Disordered" evidence="3">
    <location>
        <begin position="153"/>
        <end position="175"/>
    </location>
</feature>
<dbReference type="EMBL" id="CP001738">
    <property type="protein sequence ID" value="ACY99369.1"/>
    <property type="molecule type" value="Genomic_DNA"/>
</dbReference>
<gene>
    <name evidence="6" type="ordered locus">Tcur_3839</name>
</gene>
<keyword evidence="2 6" id="KW-0436">Ligase</keyword>
<accession>D1AD60</accession>
<dbReference type="InterPro" id="IPR000873">
    <property type="entry name" value="AMP-dep_synth/lig_dom"/>
</dbReference>
<dbReference type="GO" id="GO:0031956">
    <property type="term" value="F:medium-chain fatty acid-CoA ligase activity"/>
    <property type="evidence" value="ECO:0007669"/>
    <property type="project" value="TreeGrafter"/>
</dbReference>
<dbReference type="PANTHER" id="PTHR43201:SF5">
    <property type="entry name" value="MEDIUM-CHAIN ACYL-COA LIGASE ACSF2, MITOCHONDRIAL"/>
    <property type="match status" value="1"/>
</dbReference>
<dbReference type="Proteomes" id="UP000001918">
    <property type="component" value="Chromosome"/>
</dbReference>
<dbReference type="OrthoDB" id="9803968at2"/>
<evidence type="ECO:0000256" key="2">
    <source>
        <dbReference type="ARBA" id="ARBA00022598"/>
    </source>
</evidence>
<evidence type="ECO:0000313" key="7">
    <source>
        <dbReference type="Proteomes" id="UP000001918"/>
    </source>
</evidence>
<sequence length="508" mass="55832">MTTGVRFGERKRAYEELRARAARIATGLADLGVGSGDRVAVMLRNEPAFLEVTEAAQLLGALPVPVNWHWRGEELAHLFGDSGAKVVFAHTDLVPKVEEVLPEDVGLVEVRVPDEVTAAYGLPPNGVTRRHPTLEALIESNEPWREPAAQAPPSVIYTSGTTGRPKGVRRKPHSPEDTVKMAMGILEVFGLSPEMRTLVPAPLYHSAPNVHALLASRLGIDLTIMPKFDPEGLLRTIERNRIEHIQMVPTMFIRLLRLPEKVRKSYDLSSLKAVVHAAAPCPVDVKQAMIDWWGPILREYYGGTETGIITASDSQQWLAHPGTVGRAVWDCDVKILDSEGRELPAGQVGEVYLKPPSFWPDFTYIGDDAKRRGIERDGYLTVGDMGYLTEDGYLFLCDRAGDMVISGGVNIYPAEIEAHLLKLEGVQDAAVFGIPDAEMGEALAAHIVADPAAGLTAERVREHVRAGMAGYKVPKVVVFEQSLPREETGKLFKRKLRDPYWAGAGRRI</sequence>
<dbReference type="KEGG" id="tcu:Tcur_3839"/>
<protein>
    <submittedName>
        <fullName evidence="6">AMP-dependent synthetase and ligase</fullName>
    </submittedName>
</protein>
<keyword evidence="7" id="KW-1185">Reference proteome</keyword>
<dbReference type="GO" id="GO:0006631">
    <property type="term" value="P:fatty acid metabolic process"/>
    <property type="evidence" value="ECO:0007669"/>
    <property type="project" value="TreeGrafter"/>
</dbReference>
<dbReference type="Gene3D" id="3.40.50.12780">
    <property type="entry name" value="N-terminal domain of ligase-like"/>
    <property type="match status" value="1"/>
</dbReference>
<name>D1AD60_THECD</name>
<feature type="domain" description="AMP-dependent synthetase/ligase" evidence="4">
    <location>
        <begin position="8"/>
        <end position="356"/>
    </location>
</feature>
<dbReference type="HOGENOM" id="CLU_000022_59_0_11"/>
<evidence type="ECO:0000256" key="1">
    <source>
        <dbReference type="ARBA" id="ARBA00006432"/>
    </source>
</evidence>
<comment type="similarity">
    <text evidence="1">Belongs to the ATP-dependent AMP-binding enzyme family.</text>
</comment>
<dbReference type="Pfam" id="PF13193">
    <property type="entry name" value="AMP-binding_C"/>
    <property type="match status" value="1"/>
</dbReference>
<dbReference type="Gene3D" id="3.30.300.30">
    <property type="match status" value="1"/>
</dbReference>
<reference evidence="6 7" key="1">
    <citation type="journal article" date="2011" name="Stand. Genomic Sci.">
        <title>Complete genome sequence of Thermomonospora curvata type strain (B9).</title>
        <authorList>
            <person name="Chertkov O."/>
            <person name="Sikorski J."/>
            <person name="Nolan M."/>
            <person name="Lapidus A."/>
            <person name="Lucas S."/>
            <person name="Del Rio T.G."/>
            <person name="Tice H."/>
            <person name="Cheng J.F."/>
            <person name="Goodwin L."/>
            <person name="Pitluck S."/>
            <person name="Liolios K."/>
            <person name="Ivanova N."/>
            <person name="Mavromatis K."/>
            <person name="Mikhailova N."/>
            <person name="Ovchinnikova G."/>
            <person name="Pati A."/>
            <person name="Chen A."/>
            <person name="Palaniappan K."/>
            <person name="Djao O.D."/>
            <person name="Land M."/>
            <person name="Hauser L."/>
            <person name="Chang Y.J."/>
            <person name="Jeffries C.D."/>
            <person name="Brettin T."/>
            <person name="Han C."/>
            <person name="Detter J.C."/>
            <person name="Rohde M."/>
            <person name="Goker M."/>
            <person name="Woyke T."/>
            <person name="Bristow J."/>
            <person name="Eisen J.A."/>
            <person name="Markowitz V."/>
            <person name="Hugenholtz P."/>
            <person name="Klenk H.P."/>
            <person name="Kyrpides N.C."/>
        </authorList>
    </citation>
    <scope>NUCLEOTIDE SEQUENCE [LARGE SCALE GENOMIC DNA]</scope>
    <source>
        <strain evidence="7">ATCC 19995 / DSM 43183 / JCM 3096 / KCTC 9072 / NBRC 15933 / NCIMB 10081 / Henssen B9</strain>
    </source>
</reference>
<organism evidence="6 7">
    <name type="scientific">Thermomonospora curvata (strain ATCC 19995 / DSM 43183 / JCM 3096 / KCTC 9072 / NBRC 15933 / NCIMB 10081 / Henssen B9)</name>
    <dbReference type="NCBI Taxonomy" id="471852"/>
    <lineage>
        <taxon>Bacteria</taxon>
        <taxon>Bacillati</taxon>
        <taxon>Actinomycetota</taxon>
        <taxon>Actinomycetes</taxon>
        <taxon>Streptosporangiales</taxon>
        <taxon>Thermomonosporaceae</taxon>
        <taxon>Thermomonospora</taxon>
    </lineage>
</organism>
<proteinExistence type="inferred from homology"/>
<evidence type="ECO:0000259" key="5">
    <source>
        <dbReference type="Pfam" id="PF13193"/>
    </source>
</evidence>
<feature type="domain" description="AMP-binding enzyme C-terminal" evidence="5">
    <location>
        <begin position="415"/>
        <end position="490"/>
    </location>
</feature>
<dbReference type="SUPFAM" id="SSF56801">
    <property type="entry name" value="Acetyl-CoA synthetase-like"/>
    <property type="match status" value="1"/>
</dbReference>
<dbReference type="Pfam" id="PF00501">
    <property type="entry name" value="AMP-binding"/>
    <property type="match status" value="1"/>
</dbReference>
<evidence type="ECO:0000256" key="3">
    <source>
        <dbReference type="SAM" id="MobiDB-lite"/>
    </source>
</evidence>
<dbReference type="eggNOG" id="COG0318">
    <property type="taxonomic scope" value="Bacteria"/>
</dbReference>
<evidence type="ECO:0000313" key="6">
    <source>
        <dbReference type="EMBL" id="ACY99369.1"/>
    </source>
</evidence>
<dbReference type="RefSeq" id="WP_012854153.1">
    <property type="nucleotide sequence ID" value="NC_013510.1"/>
</dbReference>
<dbReference type="InterPro" id="IPR020845">
    <property type="entry name" value="AMP-binding_CS"/>
</dbReference>
<dbReference type="AlphaFoldDB" id="D1AD60"/>
<dbReference type="PANTHER" id="PTHR43201">
    <property type="entry name" value="ACYL-COA SYNTHETASE"/>
    <property type="match status" value="1"/>
</dbReference>
<dbReference type="InterPro" id="IPR025110">
    <property type="entry name" value="AMP-bd_C"/>
</dbReference>
<dbReference type="PROSITE" id="PS00455">
    <property type="entry name" value="AMP_BINDING"/>
    <property type="match status" value="1"/>
</dbReference>
<dbReference type="InterPro" id="IPR045851">
    <property type="entry name" value="AMP-bd_C_sf"/>
</dbReference>
<dbReference type="InterPro" id="IPR042099">
    <property type="entry name" value="ANL_N_sf"/>
</dbReference>